<dbReference type="EMBL" id="KB302959">
    <property type="protein sequence ID" value="ELU03709.1"/>
    <property type="molecule type" value="Genomic_DNA"/>
</dbReference>
<evidence type="ECO:0000313" key="3">
    <source>
        <dbReference type="Proteomes" id="UP000014760"/>
    </source>
</evidence>
<sequence>MTPRNNKSVLITSYLDNIVSCKDISRLHVAVYSSDEIIHRGFSQHGDVPLSDPICVGEIGRTFVAALFGILLDENPLRYPLKWDTKIRSIMGVAFRFSDPWRSQEASIGDLLSDRLGFADYDFAWVVGFNPRRSTQQLCE</sequence>
<name>R7UCH9_CAPTE</name>
<dbReference type="Proteomes" id="UP000014760">
    <property type="component" value="Unassembled WGS sequence"/>
</dbReference>
<reference evidence="2" key="3">
    <citation type="submission" date="2015-06" db="UniProtKB">
        <authorList>
            <consortium name="EnsemblMetazoa"/>
        </authorList>
    </citation>
    <scope>IDENTIFICATION</scope>
</reference>
<dbReference type="AlphaFoldDB" id="R7UCH9"/>
<protein>
    <submittedName>
        <fullName evidence="1 2">Uncharacterized protein</fullName>
    </submittedName>
</protein>
<dbReference type="OMA" id="MIATTWW"/>
<dbReference type="HOGENOM" id="CLU_1836988_0_0_1"/>
<dbReference type="EnsemblMetazoa" id="CapteT195833">
    <property type="protein sequence ID" value="CapteP195833"/>
    <property type="gene ID" value="CapteG195833"/>
</dbReference>
<dbReference type="Gene3D" id="3.40.710.10">
    <property type="entry name" value="DD-peptidase/beta-lactamase superfamily"/>
    <property type="match status" value="1"/>
</dbReference>
<organism evidence="1">
    <name type="scientific">Capitella teleta</name>
    <name type="common">Polychaete worm</name>
    <dbReference type="NCBI Taxonomy" id="283909"/>
    <lineage>
        <taxon>Eukaryota</taxon>
        <taxon>Metazoa</taxon>
        <taxon>Spiralia</taxon>
        <taxon>Lophotrochozoa</taxon>
        <taxon>Annelida</taxon>
        <taxon>Polychaeta</taxon>
        <taxon>Sedentaria</taxon>
        <taxon>Scolecida</taxon>
        <taxon>Capitellidae</taxon>
        <taxon>Capitella</taxon>
    </lineage>
</organism>
<evidence type="ECO:0000313" key="2">
    <source>
        <dbReference type="EnsemblMetazoa" id="CapteP195833"/>
    </source>
</evidence>
<reference evidence="1 3" key="2">
    <citation type="journal article" date="2013" name="Nature">
        <title>Insights into bilaterian evolution from three spiralian genomes.</title>
        <authorList>
            <person name="Simakov O."/>
            <person name="Marletaz F."/>
            <person name="Cho S.J."/>
            <person name="Edsinger-Gonzales E."/>
            <person name="Havlak P."/>
            <person name="Hellsten U."/>
            <person name="Kuo D.H."/>
            <person name="Larsson T."/>
            <person name="Lv J."/>
            <person name="Arendt D."/>
            <person name="Savage R."/>
            <person name="Osoegawa K."/>
            <person name="de Jong P."/>
            <person name="Grimwood J."/>
            <person name="Chapman J.A."/>
            <person name="Shapiro H."/>
            <person name="Aerts A."/>
            <person name="Otillar R.P."/>
            <person name="Terry A.Y."/>
            <person name="Boore J.L."/>
            <person name="Grigoriev I.V."/>
            <person name="Lindberg D.R."/>
            <person name="Seaver E.C."/>
            <person name="Weisblat D.A."/>
            <person name="Putnam N.H."/>
            <person name="Rokhsar D.S."/>
        </authorList>
    </citation>
    <scope>NUCLEOTIDE SEQUENCE</scope>
    <source>
        <strain evidence="1 3">I ESC-2004</strain>
    </source>
</reference>
<dbReference type="EMBL" id="AMQN01008358">
    <property type="status" value="NOT_ANNOTATED_CDS"/>
    <property type="molecule type" value="Genomic_DNA"/>
</dbReference>
<proteinExistence type="predicted"/>
<keyword evidence="3" id="KW-1185">Reference proteome</keyword>
<dbReference type="OrthoDB" id="5946976at2759"/>
<dbReference type="InterPro" id="IPR012338">
    <property type="entry name" value="Beta-lactam/transpept-like"/>
</dbReference>
<accession>R7UCH9</accession>
<reference evidence="3" key="1">
    <citation type="submission" date="2012-12" db="EMBL/GenBank/DDBJ databases">
        <authorList>
            <person name="Hellsten U."/>
            <person name="Grimwood J."/>
            <person name="Chapman J.A."/>
            <person name="Shapiro H."/>
            <person name="Aerts A."/>
            <person name="Otillar R.P."/>
            <person name="Terry A.Y."/>
            <person name="Boore J.L."/>
            <person name="Simakov O."/>
            <person name="Marletaz F."/>
            <person name="Cho S.-J."/>
            <person name="Edsinger-Gonzales E."/>
            <person name="Havlak P."/>
            <person name="Kuo D.-H."/>
            <person name="Larsson T."/>
            <person name="Lv J."/>
            <person name="Arendt D."/>
            <person name="Savage R."/>
            <person name="Osoegawa K."/>
            <person name="de Jong P."/>
            <person name="Lindberg D.R."/>
            <person name="Seaver E.C."/>
            <person name="Weisblat D.A."/>
            <person name="Putnam N.H."/>
            <person name="Grigoriev I.V."/>
            <person name="Rokhsar D.S."/>
        </authorList>
    </citation>
    <scope>NUCLEOTIDE SEQUENCE</scope>
    <source>
        <strain evidence="3">I ESC-2004</strain>
    </source>
</reference>
<gene>
    <name evidence="1" type="ORF">CAPTEDRAFT_195833</name>
</gene>
<dbReference type="STRING" id="283909.R7UCH9"/>
<evidence type="ECO:0000313" key="1">
    <source>
        <dbReference type="EMBL" id="ELU03709.1"/>
    </source>
</evidence>